<protein>
    <recommendedName>
        <fullName evidence="3">Helix-turn-helix domain-containing protein</fullName>
    </recommendedName>
</protein>
<dbReference type="Proteomes" id="UP000247755">
    <property type="component" value="Unassembled WGS sequence"/>
</dbReference>
<comment type="caution">
    <text evidence="1">The sequence shown here is derived from an EMBL/GenBank/DDBJ whole genome shotgun (WGS) entry which is preliminary data.</text>
</comment>
<proteinExistence type="predicted"/>
<evidence type="ECO:0008006" key="3">
    <source>
        <dbReference type="Google" id="ProtNLM"/>
    </source>
</evidence>
<dbReference type="EMBL" id="QJJY01000033">
    <property type="protein sequence ID" value="PXX23790.1"/>
    <property type="molecule type" value="Genomic_DNA"/>
</dbReference>
<accession>A0A318I3N4</accession>
<organism evidence="1 2">
    <name type="scientific">Burkholderia pyrrocinia</name>
    <name type="common">Pseudomonas pyrrocinia</name>
    <dbReference type="NCBI Taxonomy" id="60550"/>
    <lineage>
        <taxon>Bacteria</taxon>
        <taxon>Pseudomonadati</taxon>
        <taxon>Pseudomonadota</taxon>
        <taxon>Betaproteobacteria</taxon>
        <taxon>Burkholderiales</taxon>
        <taxon>Burkholderiaceae</taxon>
        <taxon>Burkholderia</taxon>
        <taxon>Burkholderia cepacia complex</taxon>
    </lineage>
</organism>
<evidence type="ECO:0000313" key="1">
    <source>
        <dbReference type="EMBL" id="PXX23790.1"/>
    </source>
</evidence>
<dbReference type="RefSeq" id="WP_072444821.1">
    <property type="nucleotide sequence ID" value="NZ_CADFDT010000002.1"/>
</dbReference>
<gene>
    <name evidence="1" type="ORF">NA66_10336</name>
</gene>
<name>A0A318I3N4_BURPY</name>
<reference evidence="1 2" key="1">
    <citation type="submission" date="2018-05" db="EMBL/GenBank/DDBJ databases">
        <title>Comparative genomics of bacterial root endophytes of switchgrass collected from native prairies over two seasons.</title>
        <authorList>
            <person name="Tang Y."/>
        </authorList>
    </citation>
    <scope>NUCLEOTIDE SEQUENCE [LARGE SCALE GENOMIC DNA]</scope>
    <source>
        <strain evidence="1 2">NFIX32</strain>
    </source>
</reference>
<evidence type="ECO:0000313" key="2">
    <source>
        <dbReference type="Proteomes" id="UP000247755"/>
    </source>
</evidence>
<sequence length="135" mass="15146">MRSDTAIDVPDDFSIPGAVSVKTLHEALSHAQRTFLAQLVEHALSDDAFLVALLVVPLLDFGQRRPIPDIDLRAVCGFTVRRWTDAVDELVGLGALQRSRPRLPARRIPAFRLGSQFRPRYVRDVHDGLRDDTHV</sequence>
<dbReference type="AlphaFoldDB" id="A0A318I3N4"/>